<name>A0A913WYC3_EXADI</name>
<feature type="compositionally biased region" description="Basic and acidic residues" evidence="1">
    <location>
        <begin position="85"/>
        <end position="96"/>
    </location>
</feature>
<reference evidence="2" key="1">
    <citation type="submission" date="2022-11" db="UniProtKB">
        <authorList>
            <consortium name="EnsemblMetazoa"/>
        </authorList>
    </citation>
    <scope>IDENTIFICATION</scope>
</reference>
<feature type="region of interest" description="Disordered" evidence="1">
    <location>
        <begin position="69"/>
        <end position="159"/>
    </location>
</feature>
<dbReference type="Proteomes" id="UP000887567">
    <property type="component" value="Unplaced"/>
</dbReference>
<accession>A0A913WYC3</accession>
<protein>
    <submittedName>
        <fullName evidence="2">Uncharacterized protein</fullName>
    </submittedName>
</protein>
<dbReference type="AlphaFoldDB" id="A0A913WYC3"/>
<keyword evidence="3" id="KW-1185">Reference proteome</keyword>
<dbReference type="GeneID" id="110234964"/>
<evidence type="ECO:0000313" key="3">
    <source>
        <dbReference type="Proteomes" id="UP000887567"/>
    </source>
</evidence>
<organism evidence="2 3">
    <name type="scientific">Exaiptasia diaphana</name>
    <name type="common">Tropical sea anemone</name>
    <name type="synonym">Aiptasia pulchella</name>
    <dbReference type="NCBI Taxonomy" id="2652724"/>
    <lineage>
        <taxon>Eukaryota</taxon>
        <taxon>Metazoa</taxon>
        <taxon>Cnidaria</taxon>
        <taxon>Anthozoa</taxon>
        <taxon>Hexacorallia</taxon>
        <taxon>Actiniaria</taxon>
        <taxon>Aiptasiidae</taxon>
        <taxon>Exaiptasia</taxon>
    </lineage>
</organism>
<evidence type="ECO:0000313" key="2">
    <source>
        <dbReference type="EnsemblMetazoa" id="XP_020896031.1"/>
    </source>
</evidence>
<dbReference type="EnsemblMetazoa" id="XM_021040372.1">
    <property type="protein sequence ID" value="XP_020896031.1"/>
    <property type="gene ID" value="LOC110234964"/>
</dbReference>
<sequence length="204" mass="22582">MLDLFVMDIFGDLSNLGKELSAQTVRQKVPCRQDGCTREFVYKKCRINHEIRCHNLIIEEEDMPVTDDVSEYSQTNVSDEETEDEHVQGVERKEEGSESDDDASGGSGNDVSGDSNDDSDDDVSGGSGDDVSGDSNDDSDDAKESGEEIEIDEEEDKKDKQDLKYNYACLHLSIGLLLRNADDFLECGSSLHFYTDVEAAPSML</sequence>
<dbReference type="KEGG" id="epa:110234964"/>
<feature type="compositionally biased region" description="Acidic residues" evidence="1">
    <location>
        <begin position="131"/>
        <end position="156"/>
    </location>
</feature>
<evidence type="ECO:0000256" key="1">
    <source>
        <dbReference type="SAM" id="MobiDB-lite"/>
    </source>
</evidence>
<dbReference type="RefSeq" id="XP_020896031.1">
    <property type="nucleotide sequence ID" value="XM_021040372.1"/>
</dbReference>
<proteinExistence type="predicted"/>